<dbReference type="SUPFAM" id="SSF48264">
    <property type="entry name" value="Cytochrome P450"/>
    <property type="match status" value="1"/>
</dbReference>
<keyword evidence="2" id="KW-0479">Metal-binding</keyword>
<comment type="caution">
    <text evidence="3">The sequence shown here is derived from an EMBL/GenBank/DDBJ whole genome shotgun (WGS) entry which is preliminary data.</text>
</comment>
<evidence type="ECO:0000313" key="4">
    <source>
        <dbReference type="Proteomes" id="UP001225605"/>
    </source>
</evidence>
<dbReference type="PANTHER" id="PTHR46696">
    <property type="entry name" value="P450, PUTATIVE (EUROFUNG)-RELATED"/>
    <property type="match status" value="1"/>
</dbReference>
<keyword evidence="2" id="KW-0560">Oxidoreductase</keyword>
<dbReference type="InterPro" id="IPR001128">
    <property type="entry name" value="Cyt_P450"/>
</dbReference>
<dbReference type="Proteomes" id="UP001225605">
    <property type="component" value="Unassembled WGS sequence"/>
</dbReference>
<evidence type="ECO:0000256" key="1">
    <source>
        <dbReference type="ARBA" id="ARBA00010617"/>
    </source>
</evidence>
<keyword evidence="4" id="KW-1185">Reference proteome</keyword>
<dbReference type="InterPro" id="IPR017972">
    <property type="entry name" value="Cyt_P450_CS"/>
</dbReference>
<dbReference type="EMBL" id="NSDM01000005">
    <property type="protein sequence ID" value="MDQ2585242.1"/>
    <property type="molecule type" value="Genomic_DNA"/>
</dbReference>
<evidence type="ECO:0000256" key="2">
    <source>
        <dbReference type="RuleBase" id="RU000461"/>
    </source>
</evidence>
<dbReference type="InterPro" id="IPR036396">
    <property type="entry name" value="Cyt_P450_sf"/>
</dbReference>
<dbReference type="Pfam" id="PF00067">
    <property type="entry name" value="p450"/>
    <property type="match status" value="1"/>
</dbReference>
<dbReference type="InterPro" id="IPR002397">
    <property type="entry name" value="Cyt_P450_B"/>
</dbReference>
<keyword evidence="2" id="KW-0503">Monooxygenase</keyword>
<dbReference type="PRINTS" id="PR00385">
    <property type="entry name" value="P450"/>
</dbReference>
<evidence type="ECO:0000313" key="3">
    <source>
        <dbReference type="EMBL" id="MDQ2585242.1"/>
    </source>
</evidence>
<keyword evidence="2" id="KW-0349">Heme</keyword>
<keyword evidence="2" id="KW-0408">Iron</keyword>
<name>A0ABU0X0W5_9PSEU</name>
<reference evidence="3 4" key="1">
    <citation type="submission" date="2017-06" db="EMBL/GenBank/DDBJ databases">
        <title>Cultured bacterium strain Saccharothrix yanglingensis Hhs.015.</title>
        <authorList>
            <person name="Xia Y."/>
        </authorList>
    </citation>
    <scope>NUCLEOTIDE SEQUENCE [LARGE SCALE GENOMIC DNA]</scope>
    <source>
        <strain evidence="3 4">Hhs.015</strain>
    </source>
</reference>
<sequence>MPEPAGLIRSLLSPRSCPDPYAVYRALRRDARVHHFTPLNMFLVNGYADCAALHRDQGLLVIDSALHEERRLGRWPDQVLRSIDQWPVYRNPPAHAASRQVLKQHFTPAVVDGLRPVVERQYERELAEVVRRGANGAVVDLQPHLERLPMMVMSAILGLPSADLPHLVEMVAEFSLFFEVVLTGGQKRRMVDSHDRLITYFLAVIAERRRRPDGAVVSNLVAELTGPGGTLPDRRLAGMLAGLLLAGFETTVGLLGNGAHALATHPEQTRLLAAEPGRADAAVEEVLRWDSPVQVNSRVAGQRLDVAGVPIPIGAVVALVYGSAHRDPDRYPDPDRFDITRPGVRSLSFGTGIHHCLGSRLARMEAAVAFARLARFPALRLAGEPQRRSPGFTIRAFETLPVRVS</sequence>
<dbReference type="PROSITE" id="PS00086">
    <property type="entry name" value="CYTOCHROME_P450"/>
    <property type="match status" value="1"/>
</dbReference>
<gene>
    <name evidence="3" type="ORF">CKY47_14875</name>
</gene>
<protein>
    <submittedName>
        <fullName evidence="3">Cytochrome P450</fullName>
    </submittedName>
</protein>
<dbReference type="Gene3D" id="1.10.630.10">
    <property type="entry name" value="Cytochrome P450"/>
    <property type="match status" value="1"/>
</dbReference>
<proteinExistence type="inferred from homology"/>
<organism evidence="3 4">
    <name type="scientific">Saccharothrix yanglingensis</name>
    <dbReference type="NCBI Taxonomy" id="659496"/>
    <lineage>
        <taxon>Bacteria</taxon>
        <taxon>Bacillati</taxon>
        <taxon>Actinomycetota</taxon>
        <taxon>Actinomycetes</taxon>
        <taxon>Pseudonocardiales</taxon>
        <taxon>Pseudonocardiaceae</taxon>
        <taxon>Saccharothrix</taxon>
    </lineage>
</organism>
<dbReference type="PRINTS" id="PR00359">
    <property type="entry name" value="BP450"/>
</dbReference>
<dbReference type="RefSeq" id="WP_306746416.1">
    <property type="nucleotide sequence ID" value="NZ_NSDM01000005.1"/>
</dbReference>
<accession>A0ABU0X0W5</accession>
<comment type="similarity">
    <text evidence="1 2">Belongs to the cytochrome P450 family.</text>
</comment>
<dbReference type="PANTHER" id="PTHR46696:SF1">
    <property type="entry name" value="CYTOCHROME P450 YJIB-RELATED"/>
    <property type="match status" value="1"/>
</dbReference>